<dbReference type="Proteomes" id="UP001497512">
    <property type="component" value="Chromosome 9"/>
</dbReference>
<feature type="domain" description="Protein kinase" evidence="6">
    <location>
        <begin position="269"/>
        <end position="557"/>
    </location>
</feature>
<organism evidence="7 8">
    <name type="scientific">Sphagnum troendelagicum</name>
    <dbReference type="NCBI Taxonomy" id="128251"/>
    <lineage>
        <taxon>Eukaryota</taxon>
        <taxon>Viridiplantae</taxon>
        <taxon>Streptophyta</taxon>
        <taxon>Embryophyta</taxon>
        <taxon>Bryophyta</taxon>
        <taxon>Sphagnophytina</taxon>
        <taxon>Sphagnopsida</taxon>
        <taxon>Sphagnales</taxon>
        <taxon>Sphagnaceae</taxon>
        <taxon>Sphagnum</taxon>
    </lineage>
</organism>
<keyword evidence="3" id="KW-0418">Kinase</keyword>
<name>A0ABP0V4J2_9BRYO</name>
<protein>
    <recommendedName>
        <fullName evidence="6">Protein kinase domain-containing protein</fullName>
    </recommendedName>
</protein>
<dbReference type="SMART" id="SM00220">
    <property type="entry name" value="S_TKc"/>
    <property type="match status" value="1"/>
</dbReference>
<dbReference type="Gene3D" id="1.10.510.10">
    <property type="entry name" value="Transferase(Phosphotransferase) domain 1"/>
    <property type="match status" value="1"/>
</dbReference>
<sequence length="794" mass="91192">MLGIPFIQFVNLLATLGMTWLEQVMAFYFGQIWSFIRFMVFGNLELSGKELNLELEPILVTMKKVENIVVDVDQIQLNKQLCNYLGKKILKTRITLEAFVSMSTSITIDPKRAFQEIHMVVKHAEVLVQKCLCKELSWLDGAITLANVEEDVIEILLGLSWWTRVLKMTSADMEQSKVIQNTTKALSKQQKLLQKFLDANSSLQGQAKDDEDYLLAKLTHVKGQHASASFISPINTYNKEQILSIYLLAQIMGDAVDVTKEVDTQLKEYTTLTTLGKGGFGVVNEVTWLKKKCALKIINASNSSMEEKEVTLLRSCHHPHIAQFFWYWKDDKKSYIMMEWMPKDLCTHIENQFQGGSYTPFKLHVAIDIMLQVANAMRYLHRRRIVHRDLKTSNILVQPNMEVFENYLHVKLADFGTAKTYNMTETPSTQTPRKGTPAYAAPEVNFGQSVVHGEKSPKFPPKADVWSFAMVCSEILNGEPPFASEPRATLRAKIIDHDLRPTLPNDCPGYLRYCITSCWEFSPEKRPNFSTICRNLMLAKTMSLGIIPLDICNHLFLESNKIERVCQMRVIFFLRKHFNRQMLMRWKFMNTMARCGYYLIGTYLTYYKNRSKKKQIFAKTSNYNTGIYSEGSKALAEVDAIKSSFQSHEKTIMEGICWLERGMAYGCLTGLFVNSQHLKRFKEREIKVAQGGFLECTDDYYIRHNGKFPWGNIDKPKSAELAASFITTDTINLYFYLGYSSNKPALISHLWHDNNLVFGNKENSQFTSCNVIGEKILQSWRSHEPNITYTLSFS</sequence>
<dbReference type="InterPro" id="IPR017441">
    <property type="entry name" value="Protein_kinase_ATP_BS"/>
</dbReference>
<feature type="binding site" evidence="5">
    <location>
        <position position="296"/>
    </location>
    <ligand>
        <name>ATP</name>
        <dbReference type="ChEBI" id="CHEBI:30616"/>
    </ligand>
</feature>
<evidence type="ECO:0000313" key="8">
    <source>
        <dbReference type="Proteomes" id="UP001497512"/>
    </source>
</evidence>
<evidence type="ECO:0000256" key="2">
    <source>
        <dbReference type="ARBA" id="ARBA00022741"/>
    </source>
</evidence>
<keyword evidence="1" id="KW-0808">Transferase</keyword>
<dbReference type="PROSITE" id="PS00107">
    <property type="entry name" value="PROTEIN_KINASE_ATP"/>
    <property type="match status" value="1"/>
</dbReference>
<keyword evidence="4 5" id="KW-0067">ATP-binding</keyword>
<evidence type="ECO:0000256" key="3">
    <source>
        <dbReference type="ARBA" id="ARBA00022777"/>
    </source>
</evidence>
<dbReference type="PANTHER" id="PTHR44329:SF260">
    <property type="entry name" value="PROTEIN KINASE DOMAIN-CONTAINING PROTEIN"/>
    <property type="match status" value="1"/>
</dbReference>
<evidence type="ECO:0000313" key="7">
    <source>
        <dbReference type="EMBL" id="CAK9237514.1"/>
    </source>
</evidence>
<proteinExistence type="predicted"/>
<accession>A0ABP0V4J2</accession>
<evidence type="ECO:0000256" key="4">
    <source>
        <dbReference type="ARBA" id="ARBA00022840"/>
    </source>
</evidence>
<evidence type="ECO:0000256" key="1">
    <source>
        <dbReference type="ARBA" id="ARBA00022679"/>
    </source>
</evidence>
<dbReference type="Pfam" id="PF00069">
    <property type="entry name" value="Pkinase"/>
    <property type="match status" value="1"/>
</dbReference>
<dbReference type="InterPro" id="IPR000719">
    <property type="entry name" value="Prot_kinase_dom"/>
</dbReference>
<dbReference type="EMBL" id="OZ019901">
    <property type="protein sequence ID" value="CAK9237514.1"/>
    <property type="molecule type" value="Genomic_DNA"/>
</dbReference>
<dbReference type="PANTHER" id="PTHR44329">
    <property type="entry name" value="SERINE/THREONINE-PROTEIN KINASE TNNI3K-RELATED"/>
    <property type="match status" value="1"/>
</dbReference>
<gene>
    <name evidence="7" type="ORF">CSSPTR1EN2_LOCUS23741</name>
</gene>
<evidence type="ECO:0000256" key="5">
    <source>
        <dbReference type="PROSITE-ProRule" id="PRU10141"/>
    </source>
</evidence>
<dbReference type="PROSITE" id="PS00108">
    <property type="entry name" value="PROTEIN_KINASE_ST"/>
    <property type="match status" value="1"/>
</dbReference>
<dbReference type="InterPro" id="IPR011009">
    <property type="entry name" value="Kinase-like_dom_sf"/>
</dbReference>
<dbReference type="InterPro" id="IPR051681">
    <property type="entry name" value="Ser/Thr_Kinases-Pseudokinases"/>
</dbReference>
<keyword evidence="8" id="KW-1185">Reference proteome</keyword>
<dbReference type="SUPFAM" id="SSF56112">
    <property type="entry name" value="Protein kinase-like (PK-like)"/>
    <property type="match status" value="1"/>
</dbReference>
<dbReference type="PROSITE" id="PS50011">
    <property type="entry name" value="PROTEIN_KINASE_DOM"/>
    <property type="match status" value="1"/>
</dbReference>
<evidence type="ECO:0000259" key="6">
    <source>
        <dbReference type="PROSITE" id="PS50011"/>
    </source>
</evidence>
<keyword evidence="2 5" id="KW-0547">Nucleotide-binding</keyword>
<dbReference type="InterPro" id="IPR008271">
    <property type="entry name" value="Ser/Thr_kinase_AS"/>
</dbReference>
<reference evidence="7" key="1">
    <citation type="submission" date="2024-02" db="EMBL/GenBank/DDBJ databases">
        <authorList>
            <consortium name="ELIXIR-Norway"/>
            <consortium name="Elixir Norway"/>
        </authorList>
    </citation>
    <scope>NUCLEOTIDE SEQUENCE</scope>
</reference>